<reference evidence="6" key="1">
    <citation type="journal article" date="2021" name="Proc. Natl. Acad. Sci. U.S.A.">
        <title>A Catalog of Tens of Thousands of Viruses from Human Metagenomes Reveals Hidden Associations with Chronic Diseases.</title>
        <authorList>
            <person name="Tisza M.J."/>
            <person name="Buck C.B."/>
        </authorList>
    </citation>
    <scope>NUCLEOTIDE SEQUENCE</scope>
    <source>
        <strain evidence="6">CtaNW81</strain>
    </source>
</reference>
<evidence type="ECO:0000256" key="3">
    <source>
        <dbReference type="ARBA" id="ARBA00022801"/>
    </source>
</evidence>
<dbReference type="Pfam" id="PF12917">
    <property type="entry name" value="YfbR-like"/>
    <property type="match status" value="1"/>
</dbReference>
<dbReference type="GO" id="GO:0000287">
    <property type="term" value="F:magnesium ion binding"/>
    <property type="evidence" value="ECO:0007669"/>
    <property type="project" value="InterPro"/>
</dbReference>
<comment type="similarity">
    <text evidence="1">Belongs to the dUTPase family.</text>
</comment>
<organism evidence="6">
    <name type="scientific">Podoviridae sp. ctaNW81</name>
    <dbReference type="NCBI Taxonomy" id="2826562"/>
    <lineage>
        <taxon>Viruses</taxon>
        <taxon>Duplodnaviria</taxon>
        <taxon>Heunggongvirae</taxon>
        <taxon>Uroviricota</taxon>
        <taxon>Caudoviricetes</taxon>
    </lineage>
</organism>
<dbReference type="GO" id="GO:0006226">
    <property type="term" value="P:dUMP biosynthetic process"/>
    <property type="evidence" value="ECO:0007669"/>
    <property type="project" value="InterPro"/>
</dbReference>
<feature type="domain" description="dUTPase-like" evidence="5">
    <location>
        <begin position="184"/>
        <end position="301"/>
    </location>
</feature>
<dbReference type="InterPro" id="IPR008181">
    <property type="entry name" value="dUTPase"/>
</dbReference>
<dbReference type="SUPFAM" id="SSF51283">
    <property type="entry name" value="dUTPase-like"/>
    <property type="match status" value="1"/>
</dbReference>
<dbReference type="InterPro" id="IPR029054">
    <property type="entry name" value="dUTPase-like"/>
</dbReference>
<accession>A0A8S5M5M9</accession>
<dbReference type="EC" id="3.6.1.23" evidence="2"/>
<dbReference type="PANTHER" id="PTHR11241:SF0">
    <property type="entry name" value="DEOXYURIDINE 5'-TRIPHOSPHATE NUCLEOTIDOHYDROLASE"/>
    <property type="match status" value="1"/>
</dbReference>
<dbReference type="SUPFAM" id="SSF109604">
    <property type="entry name" value="HD-domain/PDEase-like"/>
    <property type="match status" value="1"/>
</dbReference>
<evidence type="ECO:0000259" key="5">
    <source>
        <dbReference type="Pfam" id="PF00692"/>
    </source>
</evidence>
<evidence type="ECO:0000256" key="2">
    <source>
        <dbReference type="ARBA" id="ARBA00012379"/>
    </source>
</evidence>
<keyword evidence="3" id="KW-0378">Hydrolase</keyword>
<dbReference type="PANTHER" id="PTHR11241">
    <property type="entry name" value="DEOXYURIDINE 5'-TRIPHOSPHATE NUCLEOTIDOHYDROLASE"/>
    <property type="match status" value="1"/>
</dbReference>
<name>A0A8S5M5M9_9CAUD</name>
<proteinExistence type="inferred from homology"/>
<evidence type="ECO:0000256" key="1">
    <source>
        <dbReference type="ARBA" id="ARBA00006581"/>
    </source>
</evidence>
<dbReference type="GO" id="GO:0004170">
    <property type="term" value="F:dUTP diphosphatase activity"/>
    <property type="evidence" value="ECO:0007669"/>
    <property type="project" value="UniProtKB-EC"/>
</dbReference>
<dbReference type="Pfam" id="PF00692">
    <property type="entry name" value="dUTPase"/>
    <property type="match status" value="1"/>
</dbReference>
<dbReference type="EMBL" id="BK014826">
    <property type="protein sequence ID" value="DAD77448.1"/>
    <property type="molecule type" value="Genomic_DNA"/>
</dbReference>
<dbReference type="InterPro" id="IPR033704">
    <property type="entry name" value="dUTPase_trimeric"/>
</dbReference>
<protein>
    <recommendedName>
        <fullName evidence="2">dUTP diphosphatase</fullName>
        <ecNumber evidence="2">3.6.1.23</ecNumber>
    </recommendedName>
</protein>
<sequence length="306" mass="35129">MKNDVQEYCNKFSLVDSALQMRTLARWNGRDLREHENLAEHTHLVICCVYEILEELQYNELDLRVSNILYAALHHDALELLRGDILSITKDAITGLRYATDKEEQEFMQSRGIVLTEEEESILHLADLMACYKFVEWELRYPSNDFAKKAYIDTLKKYNDALEEHCDKYLRVLNKPLVEVDKRFQKGYKDDAGVDIILDKDMTFMPMSTTTIDLDVQITPDVNEMAFLCARTSAATRGLYVAMCPIDPNYTGNVSAIVHNLSNEIITYKKGESFCQYVKSKIVTEIAPCKKQGKRSDSKFGGTDKC</sequence>
<dbReference type="CDD" id="cd07557">
    <property type="entry name" value="trimeric_dUTPase"/>
    <property type="match status" value="1"/>
</dbReference>
<dbReference type="Gene3D" id="2.70.40.10">
    <property type="match status" value="1"/>
</dbReference>
<dbReference type="Gene3D" id="1.10.3210.10">
    <property type="entry name" value="Hypothetical protein af1432"/>
    <property type="match status" value="1"/>
</dbReference>
<dbReference type="InterPro" id="IPR036157">
    <property type="entry name" value="dUTPase-like_sf"/>
</dbReference>
<dbReference type="GO" id="GO:0046081">
    <property type="term" value="P:dUTP catabolic process"/>
    <property type="evidence" value="ECO:0007669"/>
    <property type="project" value="InterPro"/>
</dbReference>
<evidence type="ECO:0000256" key="4">
    <source>
        <dbReference type="ARBA" id="ARBA00023080"/>
    </source>
</evidence>
<evidence type="ECO:0000313" key="6">
    <source>
        <dbReference type="EMBL" id="DAD77448.1"/>
    </source>
</evidence>
<keyword evidence="4" id="KW-0546">Nucleotide metabolism</keyword>